<dbReference type="Pfam" id="PF01381">
    <property type="entry name" value="HTH_3"/>
    <property type="match status" value="1"/>
</dbReference>
<organism evidence="3 4">
    <name type="scientific">Tsukamurella paurometabola</name>
    <name type="common">Corynebacterium paurometabolum</name>
    <dbReference type="NCBI Taxonomy" id="2061"/>
    <lineage>
        <taxon>Bacteria</taxon>
        <taxon>Bacillati</taxon>
        <taxon>Actinomycetota</taxon>
        <taxon>Actinomycetes</taxon>
        <taxon>Mycobacteriales</taxon>
        <taxon>Tsukamurellaceae</taxon>
        <taxon>Tsukamurella</taxon>
    </lineage>
</organism>
<accession>A0A3P8JUM4</accession>
<dbReference type="RefSeq" id="WP_126194490.1">
    <property type="nucleotide sequence ID" value="NZ_CP085954.1"/>
</dbReference>
<gene>
    <name evidence="3" type="ORF">NCTC10741_00145</name>
</gene>
<dbReference type="CDD" id="cd00093">
    <property type="entry name" value="HTH_XRE"/>
    <property type="match status" value="1"/>
</dbReference>
<dbReference type="SMART" id="SM00530">
    <property type="entry name" value="HTH_XRE"/>
    <property type="match status" value="1"/>
</dbReference>
<evidence type="ECO:0000256" key="1">
    <source>
        <dbReference type="SAM" id="MobiDB-lite"/>
    </source>
</evidence>
<dbReference type="InterPro" id="IPR001387">
    <property type="entry name" value="Cro/C1-type_HTH"/>
</dbReference>
<dbReference type="InterPro" id="IPR010982">
    <property type="entry name" value="Lambda_DNA-bd_dom_sf"/>
</dbReference>
<protein>
    <submittedName>
        <fullName evidence="3">Helix-turn-helix domain</fullName>
    </submittedName>
</protein>
<dbReference type="SUPFAM" id="SSF47413">
    <property type="entry name" value="lambda repressor-like DNA-binding domains"/>
    <property type="match status" value="1"/>
</dbReference>
<dbReference type="GO" id="GO:0003677">
    <property type="term" value="F:DNA binding"/>
    <property type="evidence" value="ECO:0007669"/>
    <property type="project" value="InterPro"/>
</dbReference>
<feature type="domain" description="HTH cro/C1-type" evidence="2">
    <location>
        <begin position="15"/>
        <end position="74"/>
    </location>
</feature>
<dbReference type="PROSITE" id="PS50943">
    <property type="entry name" value="HTH_CROC1"/>
    <property type="match status" value="1"/>
</dbReference>
<sequence length="181" mass="20092">MSAELTAEQRIAANLKAIREENRMTQEDVAEAMSKRGYRWHQATVYKVENGSRQVQLGEATALAEVFDVPLSQLAASTQAAVGSARLSWLDDLTKQARRDVVMAVRGWQFEQRRLAEALSSDSWGQGEEEDGSWPGGDLGPFASPKVAFSALPNHTQNEIRRRASETVEDVLALPDDKYPF</sequence>
<dbReference type="Gene3D" id="1.10.260.40">
    <property type="entry name" value="lambda repressor-like DNA-binding domains"/>
    <property type="match status" value="1"/>
</dbReference>
<evidence type="ECO:0000259" key="2">
    <source>
        <dbReference type="PROSITE" id="PS50943"/>
    </source>
</evidence>
<evidence type="ECO:0000313" key="3">
    <source>
        <dbReference type="EMBL" id="VDR37049.1"/>
    </source>
</evidence>
<proteinExistence type="predicted"/>
<dbReference type="AlphaFoldDB" id="A0A3P8JUM4"/>
<evidence type="ECO:0000313" key="4">
    <source>
        <dbReference type="Proteomes" id="UP000271626"/>
    </source>
</evidence>
<feature type="region of interest" description="Disordered" evidence="1">
    <location>
        <begin position="119"/>
        <end position="146"/>
    </location>
</feature>
<dbReference type="EMBL" id="LR131273">
    <property type="protein sequence ID" value="VDR37049.1"/>
    <property type="molecule type" value="Genomic_DNA"/>
</dbReference>
<name>A0A3P8JUM4_TSUPA</name>
<reference evidence="3 4" key="1">
    <citation type="submission" date="2018-12" db="EMBL/GenBank/DDBJ databases">
        <authorList>
            <consortium name="Pathogen Informatics"/>
        </authorList>
    </citation>
    <scope>NUCLEOTIDE SEQUENCE [LARGE SCALE GENOMIC DNA]</scope>
    <source>
        <strain evidence="3 4">NCTC10741</strain>
    </source>
</reference>
<dbReference type="OrthoDB" id="4578664at2"/>
<dbReference type="Proteomes" id="UP000271626">
    <property type="component" value="Chromosome"/>
</dbReference>